<reference evidence="2 3" key="1">
    <citation type="submission" date="2016-02" db="EMBL/GenBank/DDBJ databases">
        <title>Genome analysis of coral dinoflagellate symbionts highlights evolutionary adaptations to a symbiotic lifestyle.</title>
        <authorList>
            <person name="Aranda M."/>
            <person name="Li Y."/>
            <person name="Liew Y.J."/>
            <person name="Baumgarten S."/>
            <person name="Simakov O."/>
            <person name="Wilson M."/>
            <person name="Piel J."/>
            <person name="Ashoor H."/>
            <person name="Bougouffa S."/>
            <person name="Bajic V.B."/>
            <person name="Ryu T."/>
            <person name="Ravasi T."/>
            <person name="Bayer T."/>
            <person name="Micklem G."/>
            <person name="Kim H."/>
            <person name="Bhak J."/>
            <person name="Lajeunesse T.C."/>
            <person name="Voolstra C.R."/>
        </authorList>
    </citation>
    <scope>NUCLEOTIDE SEQUENCE [LARGE SCALE GENOMIC DNA]</scope>
    <source>
        <strain evidence="2 3">CCMP2467</strain>
    </source>
</reference>
<name>A0A1Q9ED34_SYMMI</name>
<accession>A0A1Q9ED34</accession>
<dbReference type="EMBL" id="LSRX01000187">
    <property type="protein sequence ID" value="OLQ05350.1"/>
    <property type="molecule type" value="Genomic_DNA"/>
</dbReference>
<proteinExistence type="predicted"/>
<dbReference type="OrthoDB" id="10360508at2759"/>
<organism evidence="2 3">
    <name type="scientific">Symbiodinium microadriaticum</name>
    <name type="common">Dinoflagellate</name>
    <name type="synonym">Zooxanthella microadriatica</name>
    <dbReference type="NCBI Taxonomy" id="2951"/>
    <lineage>
        <taxon>Eukaryota</taxon>
        <taxon>Sar</taxon>
        <taxon>Alveolata</taxon>
        <taxon>Dinophyceae</taxon>
        <taxon>Suessiales</taxon>
        <taxon>Symbiodiniaceae</taxon>
        <taxon>Symbiodinium</taxon>
    </lineage>
</organism>
<evidence type="ECO:0000313" key="2">
    <source>
        <dbReference type="EMBL" id="OLQ05350.1"/>
    </source>
</evidence>
<sequence>MQVRYLLVKAPDDAIVTPQGVCAGLIPPAAVRWSHSVPHQDASWVTLLVESSSGLLIKPNRLDSWQKVSFARPGHLLVLVGAALALASQGHYPAPCHAVQVPSSFRLSWAWISPAHSCFYNPTYQMHLSQCGMAAVHWRHGRWQLVPFKVALRDHSLASSRQRRHLGENQGHSEYAHARRQCPHPVVSILTTRLEDRDMVSDLAFANFIFCCPVPFITQQRVASVFVRLKTTTQMGFPVSFG</sequence>
<evidence type="ECO:0000259" key="1">
    <source>
        <dbReference type="Pfam" id="PF03171"/>
    </source>
</evidence>
<gene>
    <name evidence="2" type="ORF">AK812_SmicGene11472</name>
</gene>
<protein>
    <recommendedName>
        <fullName evidence="1">Isopenicillin N synthase-like Fe(2+) 2OG dioxygenase domain-containing protein</fullName>
    </recommendedName>
</protein>
<dbReference type="AlphaFoldDB" id="A0A1Q9ED34"/>
<keyword evidence="3" id="KW-1185">Reference proteome</keyword>
<dbReference type="SUPFAM" id="SSF51197">
    <property type="entry name" value="Clavaminate synthase-like"/>
    <property type="match status" value="1"/>
</dbReference>
<dbReference type="Proteomes" id="UP000186817">
    <property type="component" value="Unassembled WGS sequence"/>
</dbReference>
<comment type="caution">
    <text evidence="2">The sequence shown here is derived from an EMBL/GenBank/DDBJ whole genome shotgun (WGS) entry which is preliminary data.</text>
</comment>
<dbReference type="InterPro" id="IPR044861">
    <property type="entry name" value="IPNS-like_FE2OG_OXY"/>
</dbReference>
<dbReference type="InterPro" id="IPR027443">
    <property type="entry name" value="IPNS-like_sf"/>
</dbReference>
<dbReference type="Pfam" id="PF03171">
    <property type="entry name" value="2OG-FeII_Oxy"/>
    <property type="match status" value="1"/>
</dbReference>
<evidence type="ECO:0000313" key="3">
    <source>
        <dbReference type="Proteomes" id="UP000186817"/>
    </source>
</evidence>
<dbReference type="Gene3D" id="2.60.120.330">
    <property type="entry name" value="B-lactam Antibiotic, Isopenicillin N Synthase, Chain"/>
    <property type="match status" value="1"/>
</dbReference>
<feature type="domain" description="Isopenicillin N synthase-like Fe(2+) 2OG dioxygenase" evidence="1">
    <location>
        <begin position="37"/>
        <end position="110"/>
    </location>
</feature>